<dbReference type="EMBL" id="MU001686">
    <property type="protein sequence ID" value="KAF2455690.1"/>
    <property type="molecule type" value="Genomic_DNA"/>
</dbReference>
<protein>
    <submittedName>
        <fullName evidence="1">Uncharacterized protein</fullName>
    </submittedName>
</protein>
<reference evidence="1" key="1">
    <citation type="journal article" date="2020" name="Stud. Mycol.">
        <title>101 Dothideomycetes genomes: a test case for predicting lifestyles and emergence of pathogens.</title>
        <authorList>
            <person name="Haridas S."/>
            <person name="Albert R."/>
            <person name="Binder M."/>
            <person name="Bloem J."/>
            <person name="Labutti K."/>
            <person name="Salamov A."/>
            <person name="Andreopoulos B."/>
            <person name="Baker S."/>
            <person name="Barry K."/>
            <person name="Bills G."/>
            <person name="Bluhm B."/>
            <person name="Cannon C."/>
            <person name="Castanera R."/>
            <person name="Culley D."/>
            <person name="Daum C."/>
            <person name="Ezra D."/>
            <person name="Gonzalez J."/>
            <person name="Henrissat B."/>
            <person name="Kuo A."/>
            <person name="Liang C."/>
            <person name="Lipzen A."/>
            <person name="Lutzoni F."/>
            <person name="Magnuson J."/>
            <person name="Mondo S."/>
            <person name="Nolan M."/>
            <person name="Ohm R."/>
            <person name="Pangilinan J."/>
            <person name="Park H.-J."/>
            <person name="Ramirez L."/>
            <person name="Alfaro M."/>
            <person name="Sun H."/>
            <person name="Tritt A."/>
            <person name="Yoshinaga Y."/>
            <person name="Zwiers L.-H."/>
            <person name="Turgeon B."/>
            <person name="Goodwin S."/>
            <person name="Spatafora J."/>
            <person name="Crous P."/>
            <person name="Grigoriev I."/>
        </authorList>
    </citation>
    <scope>NUCLEOTIDE SEQUENCE</scope>
    <source>
        <strain evidence="1">ATCC 16933</strain>
    </source>
</reference>
<accession>A0A6A6NV94</accession>
<sequence>MRLKTAARLSPPSSSALIVPTLRWRSQAQFFMLYSTPVIGRQPQIDKTIERVRARLGIYDGTCLSKCSCNPTPKTIREGPLHQLAGLELTNSWRIQLNPSLSHHDLDDYRRFGRGLSVRLAAEPDNLQVCQSVARVASTPLLKGIISAGSWISWTGCVERHSFGLPRSVHGLGRFAFVPSLELVLRQRAGRVRYCQQTR</sequence>
<organism evidence="1 2">
    <name type="scientific">Lineolata rhizophorae</name>
    <dbReference type="NCBI Taxonomy" id="578093"/>
    <lineage>
        <taxon>Eukaryota</taxon>
        <taxon>Fungi</taxon>
        <taxon>Dikarya</taxon>
        <taxon>Ascomycota</taxon>
        <taxon>Pezizomycotina</taxon>
        <taxon>Dothideomycetes</taxon>
        <taxon>Dothideomycetes incertae sedis</taxon>
        <taxon>Lineolatales</taxon>
        <taxon>Lineolataceae</taxon>
        <taxon>Lineolata</taxon>
    </lineage>
</organism>
<dbReference type="AlphaFoldDB" id="A0A6A6NV94"/>
<proteinExistence type="predicted"/>
<dbReference type="Proteomes" id="UP000799766">
    <property type="component" value="Unassembled WGS sequence"/>
</dbReference>
<keyword evidence="2" id="KW-1185">Reference proteome</keyword>
<evidence type="ECO:0000313" key="1">
    <source>
        <dbReference type="EMBL" id="KAF2455690.1"/>
    </source>
</evidence>
<evidence type="ECO:0000313" key="2">
    <source>
        <dbReference type="Proteomes" id="UP000799766"/>
    </source>
</evidence>
<gene>
    <name evidence="1" type="ORF">BDY21DRAFT_70480</name>
</gene>
<name>A0A6A6NV94_9PEZI</name>